<proteinExistence type="predicted"/>
<evidence type="ECO:0000313" key="1">
    <source>
        <dbReference type="EMBL" id="ADW18313.1"/>
    </source>
</evidence>
<dbReference type="KEGG" id="dpr:Despr_2168"/>
<dbReference type="EMBL" id="CP002364">
    <property type="protein sequence ID" value="ADW18313.1"/>
    <property type="molecule type" value="Genomic_DNA"/>
</dbReference>
<accession>A0A7U3YMV6</accession>
<protein>
    <recommendedName>
        <fullName evidence="3">Flagellar biosynthesis protein FlgN</fullName>
    </recommendedName>
</protein>
<keyword evidence="2" id="KW-1185">Reference proteome</keyword>
<gene>
    <name evidence="1" type="ordered locus">Despr_2168</name>
</gene>
<name>A0A7U3YMV6_DESPD</name>
<dbReference type="AlphaFoldDB" id="A0A7U3YMV6"/>
<dbReference type="RefSeq" id="WP_015724852.1">
    <property type="nucleotide sequence ID" value="NC_014972.1"/>
</dbReference>
<reference evidence="1 2" key="1">
    <citation type="journal article" date="2011" name="Stand. Genomic Sci.">
        <title>Complete genome sequence of Desulfobulbus propionicus type strain (1pr3).</title>
        <authorList>
            <person name="Pagani I."/>
            <person name="Lapidus A."/>
            <person name="Nolan M."/>
            <person name="Lucas S."/>
            <person name="Hammon N."/>
            <person name="Deshpande S."/>
            <person name="Cheng J.F."/>
            <person name="Chertkov O."/>
            <person name="Davenport K."/>
            <person name="Tapia R."/>
            <person name="Han C."/>
            <person name="Goodwin L."/>
            <person name="Pitluck S."/>
            <person name="Liolios K."/>
            <person name="Mavromatis K."/>
            <person name="Ivanova N."/>
            <person name="Mikhailova N."/>
            <person name="Pati A."/>
            <person name="Chen A."/>
            <person name="Palaniappan K."/>
            <person name="Land M."/>
            <person name="Hauser L."/>
            <person name="Chang Y.J."/>
            <person name="Jeffries C.D."/>
            <person name="Detter J.C."/>
            <person name="Brambilla E."/>
            <person name="Kannan K.P."/>
            <person name="Djao O.D."/>
            <person name="Rohde M."/>
            <person name="Pukall R."/>
            <person name="Spring S."/>
            <person name="Goker M."/>
            <person name="Sikorski J."/>
            <person name="Woyke T."/>
            <person name="Bristow J."/>
            <person name="Eisen J.A."/>
            <person name="Markowitz V."/>
            <person name="Hugenholtz P."/>
            <person name="Kyrpides N.C."/>
            <person name="Klenk H.P."/>
        </authorList>
    </citation>
    <scope>NUCLEOTIDE SEQUENCE [LARGE SCALE GENOMIC DNA]</scope>
    <source>
        <strain evidence="2">ATCC 33891 / DSM 2032 / 1pr3</strain>
    </source>
</reference>
<organism evidence="1 2">
    <name type="scientific">Desulfobulbus propionicus (strain ATCC 33891 / DSM 2032 / VKM B-1956 / 1pr3)</name>
    <dbReference type="NCBI Taxonomy" id="577650"/>
    <lineage>
        <taxon>Bacteria</taxon>
        <taxon>Pseudomonadati</taxon>
        <taxon>Thermodesulfobacteriota</taxon>
        <taxon>Desulfobulbia</taxon>
        <taxon>Desulfobulbales</taxon>
        <taxon>Desulfobulbaceae</taxon>
        <taxon>Desulfobulbus</taxon>
    </lineage>
</organism>
<evidence type="ECO:0000313" key="2">
    <source>
        <dbReference type="Proteomes" id="UP000006365"/>
    </source>
</evidence>
<evidence type="ECO:0008006" key="3">
    <source>
        <dbReference type="Google" id="ProtNLM"/>
    </source>
</evidence>
<sequence length="132" mass="15046">MDNALIEQSLTQYRRIAEMYGQIEQALQNRQMDTLASLCADMNILQEEIKGNDAAMLDLLRQSPALKKDERMRELVALMDKIRGQNNRLTVQLKNIMAVQRSELQKLQQGSTVLQGYRPASDHTGKRISVSN</sequence>
<dbReference type="Proteomes" id="UP000006365">
    <property type="component" value="Chromosome"/>
</dbReference>